<sequence>MLAPRAATCQVCFDEAVVTPYRLSHGPLHVYVTLQAESMLYGVLAQLKCPICIRPTSLVRWRQRRGKTNPHLQQFETKVQSACDVACPRCHTYTSMLLPEMTCDSIQPLTLPTHLAQHVPELPTRCGQYRLSTDALYDYVRATFPGHDDVILSAILPLIHDVGEAFFLRWRRDAPFITSPCCQAALCFVCKVGVPKLHLVKGDGCDSMNCFCGTEFSWAILLRRHLPHLRWSIVQRHLPASEAYYRSHLAAATKASLPDTLAPWLGDNGIELATEVTNYACHCISAAMSNVAHLSPCLPPRTTYHLSDAAFLLDGNGTLRAVSLRYHVSQMDRWTPPVHAPLRTFLSTVLMMTDTIGDHSLIVVSLQQRDALNLAFVDARDCRPRVHIAL</sequence>
<dbReference type="OMA" id="ASCINAY"/>
<gene>
    <name evidence="1" type="ORF">SPRG_10119</name>
</gene>
<dbReference type="Proteomes" id="UP000030745">
    <property type="component" value="Unassembled WGS sequence"/>
</dbReference>
<dbReference type="KEGG" id="spar:SPRG_10119"/>
<dbReference type="OrthoDB" id="61228at2759"/>
<accession>A0A067C231</accession>
<dbReference type="VEuPathDB" id="FungiDB:SPRG_10119"/>
<keyword evidence="2" id="KW-1185">Reference proteome</keyword>
<reference evidence="1 2" key="1">
    <citation type="journal article" date="2013" name="PLoS Genet.">
        <title>Distinctive expansion of potential virulence genes in the genome of the oomycete fish pathogen Saprolegnia parasitica.</title>
        <authorList>
            <person name="Jiang R.H."/>
            <person name="de Bruijn I."/>
            <person name="Haas B.J."/>
            <person name="Belmonte R."/>
            <person name="Lobach L."/>
            <person name="Christie J."/>
            <person name="van den Ackerveken G."/>
            <person name="Bottin A."/>
            <person name="Bulone V."/>
            <person name="Diaz-Moreno S.M."/>
            <person name="Dumas B."/>
            <person name="Fan L."/>
            <person name="Gaulin E."/>
            <person name="Govers F."/>
            <person name="Grenville-Briggs L.J."/>
            <person name="Horner N.R."/>
            <person name="Levin J.Z."/>
            <person name="Mammella M."/>
            <person name="Meijer H.J."/>
            <person name="Morris P."/>
            <person name="Nusbaum C."/>
            <person name="Oome S."/>
            <person name="Phillips A.J."/>
            <person name="van Rooyen D."/>
            <person name="Rzeszutek E."/>
            <person name="Saraiva M."/>
            <person name="Secombes C.J."/>
            <person name="Seidl M.F."/>
            <person name="Snel B."/>
            <person name="Stassen J.H."/>
            <person name="Sykes S."/>
            <person name="Tripathy S."/>
            <person name="van den Berg H."/>
            <person name="Vega-Arreguin J.C."/>
            <person name="Wawra S."/>
            <person name="Young S.K."/>
            <person name="Zeng Q."/>
            <person name="Dieguez-Uribeondo J."/>
            <person name="Russ C."/>
            <person name="Tyler B.M."/>
            <person name="van West P."/>
        </authorList>
    </citation>
    <scope>NUCLEOTIDE SEQUENCE [LARGE SCALE GENOMIC DNA]</scope>
    <source>
        <strain evidence="1 2">CBS 223.65</strain>
    </source>
</reference>
<dbReference type="GeneID" id="24132243"/>
<evidence type="ECO:0000313" key="2">
    <source>
        <dbReference type="Proteomes" id="UP000030745"/>
    </source>
</evidence>
<dbReference type="EMBL" id="KK583240">
    <property type="protein sequence ID" value="KDO24588.1"/>
    <property type="molecule type" value="Genomic_DNA"/>
</dbReference>
<proteinExistence type="predicted"/>
<protein>
    <submittedName>
        <fullName evidence="1">Uncharacterized protein</fullName>
    </submittedName>
</protein>
<organism evidence="1 2">
    <name type="scientific">Saprolegnia parasitica (strain CBS 223.65)</name>
    <dbReference type="NCBI Taxonomy" id="695850"/>
    <lineage>
        <taxon>Eukaryota</taxon>
        <taxon>Sar</taxon>
        <taxon>Stramenopiles</taxon>
        <taxon>Oomycota</taxon>
        <taxon>Saprolegniomycetes</taxon>
        <taxon>Saprolegniales</taxon>
        <taxon>Saprolegniaceae</taxon>
        <taxon>Saprolegnia</taxon>
    </lineage>
</organism>
<name>A0A067C231_SAPPC</name>
<dbReference type="AlphaFoldDB" id="A0A067C231"/>
<evidence type="ECO:0000313" key="1">
    <source>
        <dbReference type="EMBL" id="KDO24588.1"/>
    </source>
</evidence>
<dbReference type="RefSeq" id="XP_012204656.1">
    <property type="nucleotide sequence ID" value="XM_012349266.1"/>
</dbReference>